<protein>
    <submittedName>
        <fullName evidence="2">Membrane protein</fullName>
    </submittedName>
</protein>
<dbReference type="EMBL" id="ANOG01001039">
    <property type="protein sequence ID" value="EMI15809.1"/>
    <property type="molecule type" value="Genomic_DNA"/>
</dbReference>
<evidence type="ECO:0000313" key="3">
    <source>
        <dbReference type="Proteomes" id="UP000011991"/>
    </source>
</evidence>
<keyword evidence="1" id="KW-0472">Membrane</keyword>
<comment type="caution">
    <text evidence="2">The sequence shown here is derived from an EMBL/GenBank/DDBJ whole genome shotgun (WGS) entry which is preliminary data.</text>
</comment>
<keyword evidence="3" id="KW-1185">Reference proteome</keyword>
<dbReference type="Proteomes" id="UP000011991">
    <property type="component" value="Unassembled WGS sequence"/>
</dbReference>
<organism evidence="2 3">
    <name type="scientific">Rhodopirellula maiorica SM1</name>
    <dbReference type="NCBI Taxonomy" id="1265738"/>
    <lineage>
        <taxon>Bacteria</taxon>
        <taxon>Pseudomonadati</taxon>
        <taxon>Planctomycetota</taxon>
        <taxon>Planctomycetia</taxon>
        <taxon>Pirellulales</taxon>
        <taxon>Pirellulaceae</taxon>
        <taxon>Novipirellula</taxon>
    </lineage>
</organism>
<accession>M5RPE0</accession>
<keyword evidence="1" id="KW-1133">Transmembrane helix</keyword>
<name>M5RPE0_9BACT</name>
<gene>
    <name evidence="2" type="ORF">RMSM_07265</name>
</gene>
<proteinExistence type="predicted"/>
<dbReference type="AlphaFoldDB" id="M5RPE0"/>
<feature type="transmembrane region" description="Helical" evidence="1">
    <location>
        <begin position="60"/>
        <end position="82"/>
    </location>
</feature>
<sequence length="213" mass="24024">MIGGRKPCWFTLLRRDCGQSCDGDADDGNVFTSGHSRLAARPSLPCPDMYIGLGEAYLEVFFNIAKLALLAALIAVSLIRALKRVRLGWLLLAAIGLWMILTYTGVKLFHHENFVRLHQSHNDYVPKTGCITYEPSFGHLFASFSMSRDEFDAWVADFPVPMFRYEDALQRFDEDRLGFTEPDAAFATKSASNGGQTRAYFKDNVMYLSRNVM</sequence>
<reference evidence="2 3" key="1">
    <citation type="journal article" date="2013" name="Mar. Genomics">
        <title>Expression of sulfatases in Rhodopirellula baltica and the diversity of sulfatases in the genus Rhodopirellula.</title>
        <authorList>
            <person name="Wegner C.E."/>
            <person name="Richter-Heitmann T."/>
            <person name="Klindworth A."/>
            <person name="Klockow C."/>
            <person name="Richter M."/>
            <person name="Achstetter T."/>
            <person name="Glockner F.O."/>
            <person name="Harder J."/>
        </authorList>
    </citation>
    <scope>NUCLEOTIDE SEQUENCE [LARGE SCALE GENOMIC DNA]</scope>
    <source>
        <strain evidence="2 3">SM1</strain>
    </source>
</reference>
<evidence type="ECO:0000256" key="1">
    <source>
        <dbReference type="SAM" id="Phobius"/>
    </source>
</evidence>
<feature type="transmembrane region" description="Helical" evidence="1">
    <location>
        <begin position="89"/>
        <end position="109"/>
    </location>
</feature>
<evidence type="ECO:0000313" key="2">
    <source>
        <dbReference type="EMBL" id="EMI15809.1"/>
    </source>
</evidence>
<keyword evidence="1" id="KW-0812">Transmembrane</keyword>